<comment type="similarity">
    <text evidence="2">Belongs to the ADP-ribosyl cyclase family.</text>
</comment>
<feature type="transmembrane region" description="Helical" evidence="10">
    <location>
        <begin position="402"/>
        <end position="423"/>
    </location>
</feature>
<dbReference type="Gene3D" id="1.20.1070.10">
    <property type="entry name" value="Rhodopsin 7-helix transmembrane proteins"/>
    <property type="match status" value="1"/>
</dbReference>
<comment type="caution">
    <text evidence="12">The sequence shown here is derived from an EMBL/GenBank/DDBJ whole genome shotgun (WGS) entry which is preliminary data.</text>
</comment>
<name>A0A2T7NBL3_POMCA</name>
<evidence type="ECO:0000256" key="8">
    <source>
        <dbReference type="ARBA" id="ARBA00023136"/>
    </source>
</evidence>
<evidence type="ECO:0000256" key="1">
    <source>
        <dbReference type="ARBA" id="ARBA00004370"/>
    </source>
</evidence>
<gene>
    <name evidence="12" type="ORF">C0Q70_21108</name>
</gene>
<dbReference type="OrthoDB" id="9990906at2759"/>
<keyword evidence="5" id="KW-0378">Hydrolase</keyword>
<comment type="subcellular location">
    <subcellularLocation>
        <location evidence="1">Membrane</location>
    </subcellularLocation>
</comment>
<dbReference type="GO" id="GO:0004930">
    <property type="term" value="F:G protein-coupled receptor activity"/>
    <property type="evidence" value="ECO:0007669"/>
    <property type="project" value="InterPro"/>
</dbReference>
<dbReference type="AlphaFoldDB" id="A0A2T7NBL3"/>
<evidence type="ECO:0000256" key="6">
    <source>
        <dbReference type="ARBA" id="ARBA00022989"/>
    </source>
</evidence>
<dbReference type="InterPro" id="IPR000276">
    <property type="entry name" value="GPCR_Rhodpsn"/>
</dbReference>
<dbReference type="SUPFAM" id="SSF52309">
    <property type="entry name" value="N-(deoxy)ribosyltransferase-like"/>
    <property type="match status" value="1"/>
</dbReference>
<evidence type="ECO:0000259" key="11">
    <source>
        <dbReference type="PROSITE" id="PS50262"/>
    </source>
</evidence>
<dbReference type="Gene3D" id="3.40.50.720">
    <property type="entry name" value="NAD(P)-binding Rossmann-like Domain"/>
    <property type="match status" value="2"/>
</dbReference>
<dbReference type="PRINTS" id="PR00237">
    <property type="entry name" value="GPCRRHODOPSN"/>
</dbReference>
<dbReference type="PANTHER" id="PTHR10912">
    <property type="entry name" value="ADP-RIBOSYL CYCLASE"/>
    <property type="match status" value="1"/>
</dbReference>
<dbReference type="PROSITE" id="PS50262">
    <property type="entry name" value="G_PROTEIN_RECEP_F1_2"/>
    <property type="match status" value="1"/>
</dbReference>
<evidence type="ECO:0000313" key="12">
    <source>
        <dbReference type="EMBL" id="PVD18558.1"/>
    </source>
</evidence>
<feature type="transmembrane region" description="Helical" evidence="10">
    <location>
        <begin position="458"/>
        <end position="484"/>
    </location>
</feature>
<feature type="transmembrane region" description="Helical" evidence="10">
    <location>
        <begin position="513"/>
        <end position="536"/>
    </location>
</feature>
<feature type="transmembrane region" description="Helical" evidence="10">
    <location>
        <begin position="284"/>
        <end position="309"/>
    </location>
</feature>
<keyword evidence="7" id="KW-0520">NAD</keyword>
<dbReference type="SUPFAM" id="SSF81321">
    <property type="entry name" value="Family A G protein-coupled receptor-like"/>
    <property type="match status" value="1"/>
</dbReference>
<accession>A0A2T7NBL3</accession>
<dbReference type="Pfam" id="PF02267">
    <property type="entry name" value="Rib_hydrolayse"/>
    <property type="match status" value="1"/>
</dbReference>
<evidence type="ECO:0000256" key="7">
    <source>
        <dbReference type="ARBA" id="ARBA00023027"/>
    </source>
</evidence>
<evidence type="ECO:0000256" key="5">
    <source>
        <dbReference type="ARBA" id="ARBA00022801"/>
    </source>
</evidence>
<protein>
    <recommendedName>
        <fullName evidence="11">G-protein coupled receptors family 1 profile domain-containing protein</fullName>
    </recommendedName>
</protein>
<keyword evidence="4 10" id="KW-0812">Transmembrane</keyword>
<dbReference type="GO" id="GO:0005886">
    <property type="term" value="C:plasma membrane"/>
    <property type="evidence" value="ECO:0007669"/>
    <property type="project" value="TreeGrafter"/>
</dbReference>
<dbReference type="Proteomes" id="UP000245119">
    <property type="component" value="Linkage Group LG14"/>
</dbReference>
<evidence type="ECO:0000313" key="13">
    <source>
        <dbReference type="Proteomes" id="UP000245119"/>
    </source>
</evidence>
<dbReference type="GO" id="GO:0016740">
    <property type="term" value="F:transferase activity"/>
    <property type="evidence" value="ECO:0007669"/>
    <property type="project" value="UniProtKB-KW"/>
</dbReference>
<evidence type="ECO:0000256" key="10">
    <source>
        <dbReference type="SAM" id="Phobius"/>
    </source>
</evidence>
<keyword evidence="6 10" id="KW-1133">Transmembrane helix</keyword>
<feature type="transmembrane region" description="Helical" evidence="10">
    <location>
        <begin position="321"/>
        <end position="337"/>
    </location>
</feature>
<feature type="domain" description="G-protein coupled receptors family 1 profile" evidence="11">
    <location>
        <begin position="300"/>
        <end position="576"/>
    </location>
</feature>
<keyword evidence="13" id="KW-1185">Reference proteome</keyword>
<organism evidence="12 13">
    <name type="scientific">Pomacea canaliculata</name>
    <name type="common">Golden apple snail</name>
    <dbReference type="NCBI Taxonomy" id="400727"/>
    <lineage>
        <taxon>Eukaryota</taxon>
        <taxon>Metazoa</taxon>
        <taxon>Spiralia</taxon>
        <taxon>Lophotrochozoa</taxon>
        <taxon>Mollusca</taxon>
        <taxon>Gastropoda</taxon>
        <taxon>Caenogastropoda</taxon>
        <taxon>Architaenioglossa</taxon>
        <taxon>Ampullarioidea</taxon>
        <taxon>Ampullariidae</taxon>
        <taxon>Pomacea</taxon>
    </lineage>
</organism>
<keyword evidence="8 10" id="KW-0472">Membrane</keyword>
<dbReference type="GO" id="GO:0061809">
    <property type="term" value="F:NAD+ nucleosidase activity, cyclic ADP-ribose generating"/>
    <property type="evidence" value="ECO:0007669"/>
    <property type="project" value="InterPro"/>
</dbReference>
<evidence type="ECO:0000256" key="2">
    <source>
        <dbReference type="ARBA" id="ARBA00005406"/>
    </source>
</evidence>
<dbReference type="Pfam" id="PF00001">
    <property type="entry name" value="7tm_1"/>
    <property type="match status" value="1"/>
</dbReference>
<dbReference type="GO" id="GO:0016849">
    <property type="term" value="F:phosphorus-oxygen lyase activity"/>
    <property type="evidence" value="ECO:0007669"/>
    <property type="project" value="TreeGrafter"/>
</dbReference>
<reference evidence="12 13" key="1">
    <citation type="submission" date="2018-04" db="EMBL/GenBank/DDBJ databases">
        <title>The genome of golden apple snail Pomacea canaliculata provides insight into stress tolerance and invasive adaptation.</title>
        <authorList>
            <person name="Liu C."/>
            <person name="Liu B."/>
            <person name="Ren Y."/>
            <person name="Zhang Y."/>
            <person name="Wang H."/>
            <person name="Li S."/>
            <person name="Jiang F."/>
            <person name="Yin L."/>
            <person name="Zhang G."/>
            <person name="Qian W."/>
            <person name="Fan W."/>
        </authorList>
    </citation>
    <scope>NUCLEOTIDE SEQUENCE [LARGE SCALE GENOMIC DNA]</scope>
    <source>
        <strain evidence="12">SZHN2017</strain>
        <tissue evidence="12">Muscle</tissue>
    </source>
</reference>
<keyword evidence="3" id="KW-0808">Transferase</keyword>
<evidence type="ECO:0000256" key="3">
    <source>
        <dbReference type="ARBA" id="ARBA00022679"/>
    </source>
</evidence>
<sequence>MRGRVEFPRVRAHQEGASVSEDVLEPSYSFSLPNCSAMADLFISAFAFQDVCNISVSRYDKFLEATSYPLPPDKSLFWGGVNAFVHQYSEAGARMVTLEDTLTGYMINLLSFCSAPDEPDGIAGPDTKCPGLNDSATCPSSALISFWTAASLNFASRARGTISIMLNASRVAFRQDSILSRYELPNIMANNVTEANILLVHAPGDEITEILWLLCSDNPTVKECDNAATPAAPPYLLVLRGKDVEDVTTRDDMAAADLNSTLPSANGSAKNMDVTSSLFEAAILAWNVTCPCILVLGNIGNTLIIAVLYRSKVMSSNMATYFLAIAVSDLLGLNLYVDLRWLRYQFAIKTWTLHEAVCKLGTWLQYASNAMSTWTLVVMVTQRALSIFWPHRVNILCSPRSAKFVIIALIMFAALSNSHFLYFSTIFELKVENITILKECNENYEDVATSIAFSIFTWIYTLTFSLLPFVVLLIDNVILIRTVVTSTRVARMRLAAGNEQQLMTREKKVSSMTLTLIFTSLSFFLLSFPFGAFGIFQMFFNNQLLADAATFQLLSFVWSICSLLWCSNYAVNFYLYFLTGRRFRAKSAEILCLLQDKGLDETSKKISEEVDRNDCPVRVSYMRQCSEITG</sequence>
<evidence type="ECO:0000256" key="9">
    <source>
        <dbReference type="ARBA" id="ARBA00023157"/>
    </source>
</evidence>
<dbReference type="InterPro" id="IPR003193">
    <property type="entry name" value="ADP-ribosyl_cyclase"/>
</dbReference>
<proteinExistence type="inferred from homology"/>
<feature type="transmembrane region" description="Helical" evidence="10">
    <location>
        <begin position="556"/>
        <end position="577"/>
    </location>
</feature>
<dbReference type="EMBL" id="PZQS01000014">
    <property type="protein sequence ID" value="PVD18558.1"/>
    <property type="molecule type" value="Genomic_DNA"/>
</dbReference>
<dbReference type="InterPro" id="IPR017452">
    <property type="entry name" value="GPCR_Rhodpsn_7TM"/>
</dbReference>
<dbReference type="PANTHER" id="PTHR10912:SF7">
    <property type="entry name" value="ADP-RIBOSYL CYCLASE_CYCLIC ADP-RIBOSE HYDROLASE"/>
    <property type="match status" value="1"/>
</dbReference>
<evidence type="ECO:0000256" key="4">
    <source>
        <dbReference type="ARBA" id="ARBA00022692"/>
    </source>
</evidence>
<keyword evidence="9" id="KW-1015">Disulfide bond</keyword>
<dbReference type="CDD" id="cd14978">
    <property type="entry name" value="7tmA_FMRFamide_R-like"/>
    <property type="match status" value="1"/>
</dbReference>